<keyword evidence="5 8" id="KW-0812">Transmembrane</keyword>
<feature type="domain" description="EamA" evidence="9">
    <location>
        <begin position="12"/>
        <end position="145"/>
    </location>
</feature>
<feature type="transmembrane region" description="Helical" evidence="8">
    <location>
        <begin position="215"/>
        <end position="234"/>
    </location>
</feature>
<evidence type="ECO:0000256" key="6">
    <source>
        <dbReference type="ARBA" id="ARBA00022989"/>
    </source>
</evidence>
<evidence type="ECO:0000256" key="1">
    <source>
        <dbReference type="ARBA" id="ARBA00004651"/>
    </source>
</evidence>
<reference evidence="10 11" key="1">
    <citation type="submission" date="2013-12" db="EMBL/GenBank/DDBJ databases">
        <title>Annotation of the Mannheimia varigena USDA-ARS-USMARC-1296 complete genome.</title>
        <authorList>
            <person name="Harhay G.P."/>
            <person name="Clawson M.L."/>
            <person name="Murray R.W."/>
            <person name="Lubbers B.V."/>
            <person name="Heaton M.P."/>
            <person name="Chitko-Mckown C.G."/>
            <person name="Harhay D.M."/>
            <person name="Smith T.P.L."/>
        </authorList>
    </citation>
    <scope>NUCLEOTIDE SEQUENCE [LARGE SCALE GENOMIC DNA]</scope>
    <source>
        <strain evidence="10 11">USDA-ARS-USMARC-1296</strain>
    </source>
</reference>
<dbReference type="InterPro" id="IPR004626">
    <property type="entry name" value="RarD"/>
</dbReference>
<evidence type="ECO:0000256" key="3">
    <source>
        <dbReference type="ARBA" id="ARBA00022448"/>
    </source>
</evidence>
<keyword evidence="7 8" id="KW-0472">Membrane</keyword>
<dbReference type="eggNOG" id="COG2962">
    <property type="taxonomic scope" value="Bacteria"/>
</dbReference>
<feature type="transmembrane region" description="Helical" evidence="8">
    <location>
        <begin position="74"/>
        <end position="94"/>
    </location>
</feature>
<dbReference type="KEGG" id="mvi:X808_670"/>
<feature type="transmembrane region" description="Helical" evidence="8">
    <location>
        <begin position="181"/>
        <end position="203"/>
    </location>
</feature>
<evidence type="ECO:0000256" key="4">
    <source>
        <dbReference type="ARBA" id="ARBA00022475"/>
    </source>
</evidence>
<evidence type="ECO:0000313" key="10">
    <source>
        <dbReference type="EMBL" id="AHG74596.1"/>
    </source>
</evidence>
<sequence length="302" mass="33870">MKISGKLQGWHYALLCYLTWGTFPIYWYPINQSGMPAEQILAQRVVWSAIFAIFMLLIFQQGRAVINAFKQPKVLGIFFLSSFMIGLNWLAYLWAITNEHILDASLGYFINPILNVFIGYLVLKEQLNKAQLLSVGFAIAGILWLAIPAGQVPWVALILASSFCIYGLIRKLAPMEPLSGLALETLLMTPFAIAYLCFCYNQNSLVFSELNSLQMTILLCSGAATTIPLLWFAMGARRISMSLLGMLQYISPSLQFLCGVLIFNEKLSAERSVGYILVWIGVIIFLLSMKKARTKANTNKKH</sequence>
<dbReference type="EMBL" id="CP006943">
    <property type="protein sequence ID" value="AHG74596.1"/>
    <property type="molecule type" value="Genomic_DNA"/>
</dbReference>
<feature type="transmembrane region" description="Helical" evidence="8">
    <location>
        <begin position="106"/>
        <end position="123"/>
    </location>
</feature>
<dbReference type="RefSeq" id="WP_025216377.1">
    <property type="nucleotide sequence ID" value="NZ_CP006943.1"/>
</dbReference>
<evidence type="ECO:0000256" key="5">
    <source>
        <dbReference type="ARBA" id="ARBA00022692"/>
    </source>
</evidence>
<comment type="similarity">
    <text evidence="2">Belongs to the EamA transporter family.</text>
</comment>
<keyword evidence="3" id="KW-0813">Transport</keyword>
<dbReference type="Proteomes" id="UP000066995">
    <property type="component" value="Chromosome"/>
</dbReference>
<gene>
    <name evidence="10" type="ORF">X808_670</name>
</gene>
<name>W0Q7T8_9PAST</name>
<dbReference type="PANTHER" id="PTHR22911:SF137">
    <property type="entry name" value="SOLUTE CARRIER FAMILY 35 MEMBER G2-RELATED"/>
    <property type="match status" value="1"/>
</dbReference>
<proteinExistence type="inferred from homology"/>
<accession>W0Q7T8</accession>
<evidence type="ECO:0000256" key="7">
    <source>
        <dbReference type="ARBA" id="ARBA00023136"/>
    </source>
</evidence>
<dbReference type="Pfam" id="PF00892">
    <property type="entry name" value="EamA"/>
    <property type="match status" value="1"/>
</dbReference>
<keyword evidence="6 8" id="KW-1133">Transmembrane helix</keyword>
<dbReference type="PANTHER" id="PTHR22911">
    <property type="entry name" value="ACYL-MALONYL CONDENSING ENZYME-RELATED"/>
    <property type="match status" value="1"/>
</dbReference>
<dbReference type="InterPro" id="IPR000620">
    <property type="entry name" value="EamA_dom"/>
</dbReference>
<organism evidence="10 11">
    <name type="scientific">Mannheimia varigena USDA-ARS-USMARC-1296</name>
    <dbReference type="NCBI Taxonomy" id="1433287"/>
    <lineage>
        <taxon>Bacteria</taxon>
        <taxon>Pseudomonadati</taxon>
        <taxon>Pseudomonadota</taxon>
        <taxon>Gammaproteobacteria</taxon>
        <taxon>Pasteurellales</taxon>
        <taxon>Pasteurellaceae</taxon>
        <taxon>Mannheimia</taxon>
    </lineage>
</organism>
<protein>
    <submittedName>
        <fullName evidence="10">DMT superfamily drug/metabolite transporter</fullName>
    </submittedName>
</protein>
<evidence type="ECO:0000256" key="8">
    <source>
        <dbReference type="SAM" id="Phobius"/>
    </source>
</evidence>
<dbReference type="PATRIC" id="fig|1433287.3.peg.65"/>
<evidence type="ECO:0000259" key="9">
    <source>
        <dbReference type="Pfam" id="PF00892"/>
    </source>
</evidence>
<comment type="subcellular location">
    <subcellularLocation>
        <location evidence="1">Cell membrane</location>
        <topology evidence="1">Multi-pass membrane protein</topology>
    </subcellularLocation>
</comment>
<dbReference type="SUPFAM" id="SSF103481">
    <property type="entry name" value="Multidrug resistance efflux transporter EmrE"/>
    <property type="match status" value="2"/>
</dbReference>
<feature type="transmembrane region" description="Helical" evidence="8">
    <location>
        <begin position="246"/>
        <end position="263"/>
    </location>
</feature>
<dbReference type="NCBIfam" id="TIGR00688">
    <property type="entry name" value="rarD"/>
    <property type="match status" value="1"/>
</dbReference>
<dbReference type="InterPro" id="IPR037185">
    <property type="entry name" value="EmrE-like"/>
</dbReference>
<dbReference type="AlphaFoldDB" id="W0Q7T8"/>
<dbReference type="OrthoDB" id="369870at2"/>
<feature type="transmembrane region" description="Helical" evidence="8">
    <location>
        <begin position="153"/>
        <end position="169"/>
    </location>
</feature>
<evidence type="ECO:0000256" key="2">
    <source>
        <dbReference type="ARBA" id="ARBA00007362"/>
    </source>
</evidence>
<feature type="transmembrane region" description="Helical" evidence="8">
    <location>
        <begin position="275"/>
        <end position="292"/>
    </location>
</feature>
<feature type="transmembrane region" description="Helical" evidence="8">
    <location>
        <begin position="130"/>
        <end position="147"/>
    </location>
</feature>
<keyword evidence="4" id="KW-1003">Cell membrane</keyword>
<feature type="transmembrane region" description="Helical" evidence="8">
    <location>
        <begin position="12"/>
        <end position="29"/>
    </location>
</feature>
<keyword evidence="11" id="KW-1185">Reference proteome</keyword>
<dbReference type="GO" id="GO:0005886">
    <property type="term" value="C:plasma membrane"/>
    <property type="evidence" value="ECO:0007669"/>
    <property type="project" value="UniProtKB-SubCell"/>
</dbReference>
<dbReference type="HOGENOM" id="CLU_054508_1_0_6"/>
<evidence type="ECO:0000313" key="11">
    <source>
        <dbReference type="Proteomes" id="UP000066995"/>
    </source>
</evidence>
<feature type="transmembrane region" description="Helical" evidence="8">
    <location>
        <begin position="41"/>
        <end position="62"/>
    </location>
</feature>